<evidence type="ECO:0000313" key="4">
    <source>
        <dbReference type="Proteomes" id="UP000182944"/>
    </source>
</evidence>
<dbReference type="GO" id="GO:0004519">
    <property type="term" value="F:endonuclease activity"/>
    <property type="evidence" value="ECO:0007669"/>
    <property type="project" value="UniProtKB-KW"/>
</dbReference>
<dbReference type="RefSeq" id="WP_244507307.1">
    <property type="nucleotide sequence ID" value="NZ_FNNA01000001.1"/>
</dbReference>
<dbReference type="PANTHER" id="PTHR34039:SF1">
    <property type="entry name" value="UPF0102 PROTEIN YRAN"/>
    <property type="match status" value="1"/>
</dbReference>
<keyword evidence="3" id="KW-0378">Hydrolase</keyword>
<dbReference type="GO" id="GO:0003676">
    <property type="term" value="F:nucleic acid binding"/>
    <property type="evidence" value="ECO:0007669"/>
    <property type="project" value="InterPro"/>
</dbReference>
<keyword evidence="3" id="KW-0540">Nuclease</keyword>
<dbReference type="HAMAP" id="MF_00048">
    <property type="entry name" value="UPF0102"/>
    <property type="match status" value="1"/>
</dbReference>
<dbReference type="InterPro" id="IPR011856">
    <property type="entry name" value="tRNA_endonuc-like_dom_sf"/>
</dbReference>
<sequence>MQTAMPWVTQTRPRTAPAGVRAARGLAAHASGHSAEARVADHYRDRGAEVLERCWRSPAGEVDLIVRDGEAVVFVEVKKADTHDAAAARLSRRQMDRICTAALIYADKLPGGALTDIRFDAALVDATGRVEVIENAFGLN</sequence>
<accession>A0A1H2RXM5</accession>
<dbReference type="PANTHER" id="PTHR34039">
    <property type="entry name" value="UPF0102 PROTEIN YRAN"/>
    <property type="match status" value="1"/>
</dbReference>
<dbReference type="Gene3D" id="3.40.1350.10">
    <property type="match status" value="1"/>
</dbReference>
<gene>
    <name evidence="3" type="ORF">SAMN05444276_101477</name>
</gene>
<dbReference type="SUPFAM" id="SSF52980">
    <property type="entry name" value="Restriction endonuclease-like"/>
    <property type="match status" value="1"/>
</dbReference>
<evidence type="ECO:0000313" key="3">
    <source>
        <dbReference type="EMBL" id="SDW24048.1"/>
    </source>
</evidence>
<proteinExistence type="inferred from homology"/>
<keyword evidence="4" id="KW-1185">Reference proteome</keyword>
<evidence type="ECO:0000256" key="1">
    <source>
        <dbReference type="ARBA" id="ARBA00006738"/>
    </source>
</evidence>
<dbReference type="AlphaFoldDB" id="A0A1H2RXM5"/>
<organism evidence="3 4">
    <name type="scientific">Paracoccus sanguinis</name>
    <dbReference type="NCBI Taxonomy" id="1545044"/>
    <lineage>
        <taxon>Bacteria</taxon>
        <taxon>Pseudomonadati</taxon>
        <taxon>Pseudomonadota</taxon>
        <taxon>Alphaproteobacteria</taxon>
        <taxon>Rhodobacterales</taxon>
        <taxon>Paracoccaceae</taxon>
        <taxon>Paracoccus</taxon>
    </lineage>
</organism>
<dbReference type="STRING" id="1545044.SAMN05444276_101477"/>
<dbReference type="Pfam" id="PF02021">
    <property type="entry name" value="UPF0102"/>
    <property type="match status" value="1"/>
</dbReference>
<dbReference type="InterPro" id="IPR003509">
    <property type="entry name" value="UPF0102_YraN-like"/>
</dbReference>
<comment type="similarity">
    <text evidence="1 2">Belongs to the UPF0102 family.</text>
</comment>
<reference evidence="4" key="1">
    <citation type="submission" date="2016-10" db="EMBL/GenBank/DDBJ databases">
        <authorList>
            <person name="Varghese N."/>
            <person name="Submissions S."/>
        </authorList>
    </citation>
    <scope>NUCLEOTIDE SEQUENCE [LARGE SCALE GENOMIC DNA]</scope>
    <source>
        <strain evidence="4">DSM 29303</strain>
    </source>
</reference>
<name>A0A1H2RXM5_9RHOB</name>
<dbReference type="EMBL" id="FNNA01000001">
    <property type="protein sequence ID" value="SDW24048.1"/>
    <property type="molecule type" value="Genomic_DNA"/>
</dbReference>
<protein>
    <recommendedName>
        <fullName evidence="2">UPF0102 protein SAMN05444276_101477</fullName>
    </recommendedName>
</protein>
<dbReference type="InterPro" id="IPR011335">
    <property type="entry name" value="Restrct_endonuc-II-like"/>
</dbReference>
<keyword evidence="3" id="KW-0255">Endonuclease</keyword>
<dbReference type="Proteomes" id="UP000182944">
    <property type="component" value="Unassembled WGS sequence"/>
</dbReference>
<evidence type="ECO:0000256" key="2">
    <source>
        <dbReference type="HAMAP-Rule" id="MF_00048"/>
    </source>
</evidence>